<reference evidence="1 2" key="1">
    <citation type="journal article" date="2010" name="Nature">
        <title>Comparative genomics reveals mobile pathogenicity chromosomes in Fusarium.</title>
        <authorList>
            <person name="Ma L.J."/>
            <person name="van der Does H.C."/>
            <person name="Borkovich K.A."/>
            <person name="Coleman J.J."/>
            <person name="Daboussi M.J."/>
            <person name="Di Pietro A."/>
            <person name="Dufresne M."/>
            <person name="Freitag M."/>
            <person name="Grabherr M."/>
            <person name="Henrissat B."/>
            <person name="Houterman P.M."/>
            <person name="Kang S."/>
            <person name="Shim W.B."/>
            <person name="Woloshuk C."/>
            <person name="Xie X."/>
            <person name="Xu J.R."/>
            <person name="Antoniw J."/>
            <person name="Baker S.E."/>
            <person name="Bluhm B.H."/>
            <person name="Breakspear A."/>
            <person name="Brown D.W."/>
            <person name="Butchko R.A."/>
            <person name="Chapman S."/>
            <person name="Coulson R."/>
            <person name="Coutinho P.M."/>
            <person name="Danchin E.G."/>
            <person name="Diener A."/>
            <person name="Gale L.R."/>
            <person name="Gardiner D.M."/>
            <person name="Goff S."/>
            <person name="Hammond-Kosack K.E."/>
            <person name="Hilburn K."/>
            <person name="Hua-Van A."/>
            <person name="Jonkers W."/>
            <person name="Kazan K."/>
            <person name="Kodira C.D."/>
            <person name="Koehrsen M."/>
            <person name="Kumar L."/>
            <person name="Lee Y.H."/>
            <person name="Li L."/>
            <person name="Manners J.M."/>
            <person name="Miranda-Saavedra D."/>
            <person name="Mukherjee M."/>
            <person name="Park G."/>
            <person name="Park J."/>
            <person name="Park S.Y."/>
            <person name="Proctor R.H."/>
            <person name="Regev A."/>
            <person name="Ruiz-Roldan M.C."/>
            <person name="Sain D."/>
            <person name="Sakthikumar S."/>
            <person name="Sykes S."/>
            <person name="Schwartz D.C."/>
            <person name="Turgeon B.G."/>
            <person name="Wapinski I."/>
            <person name="Yoder O."/>
            <person name="Young S."/>
            <person name="Zeng Q."/>
            <person name="Zhou S."/>
            <person name="Galagan J."/>
            <person name="Cuomo C.A."/>
            <person name="Kistler H.C."/>
            <person name="Rep M."/>
        </authorList>
    </citation>
    <scope>NUCLEOTIDE SEQUENCE [LARGE SCALE GENOMIC DNA]</scope>
    <source>
        <strain evidence="2">M3125 / FGSC 7600</strain>
    </source>
</reference>
<dbReference type="HOGENOM" id="CLU_2004125_0_0_1"/>
<dbReference type="KEGG" id="fvr:FVEG_08448"/>
<protein>
    <submittedName>
        <fullName evidence="1">Uncharacterized protein</fullName>
    </submittedName>
</protein>
<dbReference type="EMBL" id="CM000587">
    <property type="protein sequence ID" value="EWG48776.1"/>
    <property type="molecule type" value="Genomic_DNA"/>
</dbReference>
<name>W7MCP0_GIBM7</name>
<keyword evidence="2" id="KW-1185">Reference proteome</keyword>
<organism evidence="1 2">
    <name type="scientific">Gibberella moniliformis (strain M3125 / FGSC 7600)</name>
    <name type="common">Maize ear and stalk rot fungus</name>
    <name type="synonym">Fusarium verticillioides</name>
    <dbReference type="NCBI Taxonomy" id="334819"/>
    <lineage>
        <taxon>Eukaryota</taxon>
        <taxon>Fungi</taxon>
        <taxon>Dikarya</taxon>
        <taxon>Ascomycota</taxon>
        <taxon>Pezizomycotina</taxon>
        <taxon>Sordariomycetes</taxon>
        <taxon>Hypocreomycetidae</taxon>
        <taxon>Hypocreales</taxon>
        <taxon>Nectriaceae</taxon>
        <taxon>Fusarium</taxon>
        <taxon>Fusarium fujikuroi species complex</taxon>
    </lineage>
</organism>
<dbReference type="AlphaFoldDB" id="W7MCP0"/>
<evidence type="ECO:0000313" key="2">
    <source>
        <dbReference type="Proteomes" id="UP000009096"/>
    </source>
</evidence>
<dbReference type="Proteomes" id="UP000009096">
    <property type="component" value="Chromosome 10"/>
</dbReference>
<proteinExistence type="predicted"/>
<dbReference type="OrthoDB" id="5428040at2759"/>
<dbReference type="EMBL" id="DS022252">
    <property type="protein sequence ID" value="EWG48776.1"/>
    <property type="molecule type" value="Genomic_DNA"/>
</dbReference>
<dbReference type="RefSeq" id="XP_018754967.1">
    <property type="nucleotide sequence ID" value="XM_018897339.1"/>
</dbReference>
<evidence type="ECO:0000313" key="1">
    <source>
        <dbReference type="EMBL" id="EWG48776.1"/>
    </source>
</evidence>
<dbReference type="GeneID" id="30066181"/>
<accession>W7MCP0</accession>
<gene>
    <name evidence="1" type="ORF">FVEG_08448</name>
</gene>
<dbReference type="VEuPathDB" id="FungiDB:FVEG_08448"/>
<sequence length="124" mass="13982">MDGHWTTASLKNGTEVFSAALYFVADNAPELYEITMIGMAVPSEPTVEWQRSSTSKRREQLQKQLGIGVLNKDYRRRHITQLEVGLHDSKHSVSMTEPRNFALIQVLLGCSPQGGWAMTNYKDL</sequence>